<proteinExistence type="predicted"/>
<dbReference type="AlphaFoldDB" id="A0A392M486"/>
<sequence length="228" mass="26478">MDMGEWVNDLWIWRLKWRRSLFAWEDDLYSKLLEEIASVPISRKEDSWSFIVGGIFSVSLMYQFLYKCFIPSSSLGGCSATTIAKVWGRWAPSKVIVLSWQALLGRLPTRVNLARRRVISPRDATYVFCDSIGESENHLFASCSMASAVWSKVFRWFGVDMILPHYMFSLFESFRALGLTRKKGSKGVIMVWHAAIWALWKSRNDRIFLGKVVLQDDIVDRIKFVSWK</sequence>
<dbReference type="PANTHER" id="PTHR33116:SF78">
    <property type="entry name" value="OS12G0587133 PROTEIN"/>
    <property type="match status" value="1"/>
</dbReference>
<dbReference type="EMBL" id="LXQA010002460">
    <property type="protein sequence ID" value="MCH81568.1"/>
    <property type="molecule type" value="Genomic_DNA"/>
</dbReference>
<dbReference type="Pfam" id="PF13966">
    <property type="entry name" value="zf-RVT"/>
    <property type="match status" value="1"/>
</dbReference>
<accession>A0A392M486</accession>
<reference evidence="2 3" key="1">
    <citation type="journal article" date="2018" name="Front. Plant Sci.">
        <title>Red Clover (Trifolium pratense) and Zigzag Clover (T. medium) - A Picture of Genomic Similarities and Differences.</title>
        <authorList>
            <person name="Dluhosova J."/>
            <person name="Istvanek J."/>
            <person name="Nedelnik J."/>
            <person name="Repkova J."/>
        </authorList>
    </citation>
    <scope>NUCLEOTIDE SEQUENCE [LARGE SCALE GENOMIC DNA]</scope>
    <source>
        <strain evidence="3">cv. 10/8</strain>
        <tissue evidence="2">Leaf</tissue>
    </source>
</reference>
<dbReference type="PANTHER" id="PTHR33116">
    <property type="entry name" value="REVERSE TRANSCRIPTASE ZINC-BINDING DOMAIN-CONTAINING PROTEIN-RELATED-RELATED"/>
    <property type="match status" value="1"/>
</dbReference>
<dbReference type="InterPro" id="IPR026960">
    <property type="entry name" value="RVT-Znf"/>
</dbReference>
<dbReference type="Proteomes" id="UP000265520">
    <property type="component" value="Unassembled WGS sequence"/>
</dbReference>
<gene>
    <name evidence="2" type="ORF">A2U01_0002358</name>
</gene>
<name>A0A392M486_9FABA</name>
<protein>
    <recommendedName>
        <fullName evidence="1">Reverse transcriptase zinc-binding domain-containing protein</fullName>
    </recommendedName>
</protein>
<keyword evidence="3" id="KW-1185">Reference proteome</keyword>
<organism evidence="2 3">
    <name type="scientific">Trifolium medium</name>
    <dbReference type="NCBI Taxonomy" id="97028"/>
    <lineage>
        <taxon>Eukaryota</taxon>
        <taxon>Viridiplantae</taxon>
        <taxon>Streptophyta</taxon>
        <taxon>Embryophyta</taxon>
        <taxon>Tracheophyta</taxon>
        <taxon>Spermatophyta</taxon>
        <taxon>Magnoliopsida</taxon>
        <taxon>eudicotyledons</taxon>
        <taxon>Gunneridae</taxon>
        <taxon>Pentapetalae</taxon>
        <taxon>rosids</taxon>
        <taxon>fabids</taxon>
        <taxon>Fabales</taxon>
        <taxon>Fabaceae</taxon>
        <taxon>Papilionoideae</taxon>
        <taxon>50 kb inversion clade</taxon>
        <taxon>NPAAA clade</taxon>
        <taxon>Hologalegina</taxon>
        <taxon>IRL clade</taxon>
        <taxon>Trifolieae</taxon>
        <taxon>Trifolium</taxon>
    </lineage>
</organism>
<evidence type="ECO:0000259" key="1">
    <source>
        <dbReference type="Pfam" id="PF13966"/>
    </source>
</evidence>
<evidence type="ECO:0000313" key="3">
    <source>
        <dbReference type="Proteomes" id="UP000265520"/>
    </source>
</evidence>
<comment type="caution">
    <text evidence="2">The sequence shown here is derived from an EMBL/GenBank/DDBJ whole genome shotgun (WGS) entry which is preliminary data.</text>
</comment>
<feature type="domain" description="Reverse transcriptase zinc-binding" evidence="1">
    <location>
        <begin position="81"/>
        <end position="150"/>
    </location>
</feature>
<evidence type="ECO:0000313" key="2">
    <source>
        <dbReference type="EMBL" id="MCH81568.1"/>
    </source>
</evidence>